<comment type="caution">
    <text evidence="4">The sequence shown here is derived from an EMBL/GenBank/DDBJ whole genome shotgun (WGS) entry which is preliminary data.</text>
</comment>
<gene>
    <name evidence="4" type="ORF">JOE21_000289</name>
</gene>
<feature type="domain" description="RmlD-like substrate binding" evidence="3">
    <location>
        <begin position="1"/>
        <end position="271"/>
    </location>
</feature>
<dbReference type="Proteomes" id="UP001185012">
    <property type="component" value="Unassembled WGS sequence"/>
</dbReference>
<evidence type="ECO:0000313" key="5">
    <source>
        <dbReference type="Proteomes" id="UP001185012"/>
    </source>
</evidence>
<proteinExistence type="inferred from homology"/>
<keyword evidence="2" id="KW-0521">NADP</keyword>
<dbReference type="PANTHER" id="PTHR10491">
    <property type="entry name" value="DTDP-4-DEHYDRORHAMNOSE REDUCTASE"/>
    <property type="match status" value="1"/>
</dbReference>
<dbReference type="RefSeq" id="WP_309861448.1">
    <property type="nucleotide sequence ID" value="NZ_JAVDQG010000001.1"/>
</dbReference>
<evidence type="ECO:0000256" key="2">
    <source>
        <dbReference type="RuleBase" id="RU364082"/>
    </source>
</evidence>
<dbReference type="Pfam" id="PF04321">
    <property type="entry name" value="RmlD_sub_bind"/>
    <property type="match status" value="1"/>
</dbReference>
<comment type="similarity">
    <text evidence="1 2">Belongs to the dTDP-4-dehydrorhamnose reductase family.</text>
</comment>
<dbReference type="CDD" id="cd05254">
    <property type="entry name" value="dTDP_HR_like_SDR_e"/>
    <property type="match status" value="1"/>
</dbReference>
<dbReference type="SUPFAM" id="SSF51735">
    <property type="entry name" value="NAD(P)-binding Rossmann-fold domains"/>
    <property type="match status" value="1"/>
</dbReference>
<dbReference type="EC" id="1.1.1.133" evidence="2"/>
<comment type="function">
    <text evidence="2">Catalyzes the reduction of dTDP-6-deoxy-L-lyxo-4-hexulose to yield dTDP-L-rhamnose.</text>
</comment>
<comment type="pathway">
    <text evidence="2">Carbohydrate biosynthesis; dTDP-L-rhamnose biosynthesis.</text>
</comment>
<dbReference type="InterPro" id="IPR005913">
    <property type="entry name" value="dTDP_dehydrorham_reduct"/>
</dbReference>
<organism evidence="4 5">
    <name type="scientific">Desmospora profundinema</name>
    <dbReference type="NCBI Taxonomy" id="1571184"/>
    <lineage>
        <taxon>Bacteria</taxon>
        <taxon>Bacillati</taxon>
        <taxon>Bacillota</taxon>
        <taxon>Bacilli</taxon>
        <taxon>Bacillales</taxon>
        <taxon>Thermoactinomycetaceae</taxon>
        <taxon>Desmospora</taxon>
    </lineage>
</organism>
<evidence type="ECO:0000259" key="3">
    <source>
        <dbReference type="Pfam" id="PF04321"/>
    </source>
</evidence>
<evidence type="ECO:0000256" key="1">
    <source>
        <dbReference type="ARBA" id="ARBA00010944"/>
    </source>
</evidence>
<protein>
    <recommendedName>
        <fullName evidence="2">dTDP-4-dehydrorhamnose reductase</fullName>
        <ecNumber evidence="2">1.1.1.133</ecNumber>
    </recommendedName>
</protein>
<sequence>MKILVTGAGGQLGRDIVHTLSLHHDVRGLVREEWDVTRLSHSDHWVEREKPDTIIHCAAFTQVDTCETQPRQAFMTNTIATKHLASICGDRGIRLVYISTDYVFDGKRKEGYVESDPVCPINVYGKTKWMGERWVRKRCSRYLILRTAWLFGRGGQHFPGAMLERAKRGMPLRVVTDQVGCPTYTGHLAQGLLQLLEREDRGVFHMAGNGSCSWHEFAEAVLEEAGICHTVIPITSNELKRSAPRPACSILRTERDHPLPHWREGLIAFMQSPHKTSSERMGGTP</sequence>
<dbReference type="InterPro" id="IPR029903">
    <property type="entry name" value="RmlD-like-bd"/>
</dbReference>
<dbReference type="InterPro" id="IPR036291">
    <property type="entry name" value="NAD(P)-bd_dom_sf"/>
</dbReference>
<accession>A0ABU1IHX9</accession>
<reference evidence="4 5" key="1">
    <citation type="submission" date="2023-07" db="EMBL/GenBank/DDBJ databases">
        <title>Genomic Encyclopedia of Type Strains, Phase IV (KMG-IV): sequencing the most valuable type-strain genomes for metagenomic binning, comparative biology and taxonomic classification.</title>
        <authorList>
            <person name="Goeker M."/>
        </authorList>
    </citation>
    <scope>NUCLEOTIDE SEQUENCE [LARGE SCALE GENOMIC DNA]</scope>
    <source>
        <strain evidence="4 5">DSM 45903</strain>
    </source>
</reference>
<keyword evidence="2 4" id="KW-0560">Oxidoreductase</keyword>
<dbReference type="GO" id="GO:0008831">
    <property type="term" value="F:dTDP-4-dehydrorhamnose reductase activity"/>
    <property type="evidence" value="ECO:0007669"/>
    <property type="project" value="UniProtKB-EC"/>
</dbReference>
<dbReference type="Gene3D" id="3.90.25.10">
    <property type="entry name" value="UDP-galactose 4-epimerase, domain 1"/>
    <property type="match status" value="1"/>
</dbReference>
<keyword evidence="5" id="KW-1185">Reference proteome</keyword>
<dbReference type="EMBL" id="JAVDQG010000001">
    <property type="protein sequence ID" value="MDR6224301.1"/>
    <property type="molecule type" value="Genomic_DNA"/>
</dbReference>
<dbReference type="PANTHER" id="PTHR10491:SF4">
    <property type="entry name" value="METHIONINE ADENOSYLTRANSFERASE 2 SUBUNIT BETA"/>
    <property type="match status" value="1"/>
</dbReference>
<dbReference type="Gene3D" id="3.40.50.720">
    <property type="entry name" value="NAD(P)-binding Rossmann-like Domain"/>
    <property type="match status" value="1"/>
</dbReference>
<name>A0ABU1IHX9_9BACL</name>
<dbReference type="NCBIfam" id="TIGR01214">
    <property type="entry name" value="rmlD"/>
    <property type="match status" value="1"/>
</dbReference>
<evidence type="ECO:0000313" key="4">
    <source>
        <dbReference type="EMBL" id="MDR6224301.1"/>
    </source>
</evidence>